<evidence type="ECO:0000313" key="2">
    <source>
        <dbReference type="Proteomes" id="UP000315724"/>
    </source>
</evidence>
<dbReference type="EMBL" id="CP036267">
    <property type="protein sequence ID" value="QDT35637.1"/>
    <property type="molecule type" value="Genomic_DNA"/>
</dbReference>
<gene>
    <name evidence="1" type="ORF">Mal48_49150</name>
</gene>
<dbReference type="OrthoDB" id="4404538at2"/>
<organism evidence="1 2">
    <name type="scientific">Thalassoglobus polymorphus</name>
    <dbReference type="NCBI Taxonomy" id="2527994"/>
    <lineage>
        <taxon>Bacteria</taxon>
        <taxon>Pseudomonadati</taxon>
        <taxon>Planctomycetota</taxon>
        <taxon>Planctomycetia</taxon>
        <taxon>Planctomycetales</taxon>
        <taxon>Planctomycetaceae</taxon>
        <taxon>Thalassoglobus</taxon>
    </lineage>
</organism>
<dbReference type="KEGG" id="tpol:Mal48_49150"/>
<dbReference type="Proteomes" id="UP000315724">
    <property type="component" value="Chromosome"/>
</dbReference>
<name>A0A517QVN9_9PLAN</name>
<protein>
    <recommendedName>
        <fullName evidence="3">DUF2199 domain-containing protein</fullName>
    </recommendedName>
</protein>
<evidence type="ECO:0008006" key="3">
    <source>
        <dbReference type="Google" id="ProtNLM"/>
    </source>
</evidence>
<reference evidence="1 2" key="1">
    <citation type="submission" date="2019-02" db="EMBL/GenBank/DDBJ databases">
        <title>Deep-cultivation of Planctomycetes and their phenomic and genomic characterization uncovers novel biology.</title>
        <authorList>
            <person name="Wiegand S."/>
            <person name="Jogler M."/>
            <person name="Boedeker C."/>
            <person name="Pinto D."/>
            <person name="Vollmers J."/>
            <person name="Rivas-Marin E."/>
            <person name="Kohn T."/>
            <person name="Peeters S.H."/>
            <person name="Heuer A."/>
            <person name="Rast P."/>
            <person name="Oberbeckmann S."/>
            <person name="Bunk B."/>
            <person name="Jeske O."/>
            <person name="Meyerdierks A."/>
            <person name="Storesund J.E."/>
            <person name="Kallscheuer N."/>
            <person name="Luecker S."/>
            <person name="Lage O.M."/>
            <person name="Pohl T."/>
            <person name="Merkel B.J."/>
            <person name="Hornburger P."/>
            <person name="Mueller R.-W."/>
            <person name="Bruemmer F."/>
            <person name="Labrenz M."/>
            <person name="Spormann A.M."/>
            <person name="Op den Camp H."/>
            <person name="Overmann J."/>
            <person name="Amann R."/>
            <person name="Jetten M.S.M."/>
            <person name="Mascher T."/>
            <person name="Medema M.H."/>
            <person name="Devos D.P."/>
            <person name="Kaster A.-K."/>
            <person name="Ovreas L."/>
            <person name="Rohde M."/>
            <person name="Galperin M.Y."/>
            <person name="Jogler C."/>
        </authorList>
    </citation>
    <scope>NUCLEOTIDE SEQUENCE [LARGE SCALE GENOMIC DNA]</scope>
    <source>
        <strain evidence="1 2">Mal48</strain>
    </source>
</reference>
<sequence length="205" mass="23374">MKMIFTGTTNIEHHCSQRRLDHQQHRLNRRGRLSDSQGFQCNVCNEFHPELPLAMGPQAPAEYFQIPSEEIEERVALSPDLCVIDQEKFFVCGNLEVPIQGSDKVFSWDLWVSLPRQDFAHILDSWEDENRQNEPPLAGALANTLPTYPETQNLKAFIHSRSVGLKPLIVLAPTDHPLSREQREGTTMQQVQSIAEQVLHPANDE</sequence>
<dbReference type="AlphaFoldDB" id="A0A517QVN9"/>
<proteinExistence type="predicted"/>
<dbReference type="InterPro" id="IPR018697">
    <property type="entry name" value="DUF2199"/>
</dbReference>
<dbReference type="Pfam" id="PF09965">
    <property type="entry name" value="DUF2199"/>
    <property type="match status" value="1"/>
</dbReference>
<accession>A0A517QVN9</accession>
<keyword evidence="2" id="KW-1185">Reference proteome</keyword>
<evidence type="ECO:0000313" key="1">
    <source>
        <dbReference type="EMBL" id="QDT35637.1"/>
    </source>
</evidence>